<evidence type="ECO:0000259" key="8">
    <source>
        <dbReference type="PROSITE" id="PS50850"/>
    </source>
</evidence>
<evidence type="ECO:0000256" key="4">
    <source>
        <dbReference type="ARBA" id="ARBA00022692"/>
    </source>
</evidence>
<dbReference type="EMBL" id="BAABAL010000018">
    <property type="protein sequence ID" value="GAA4021401.1"/>
    <property type="molecule type" value="Genomic_DNA"/>
</dbReference>
<feature type="transmembrane region" description="Helical" evidence="7">
    <location>
        <begin position="153"/>
        <end position="181"/>
    </location>
</feature>
<dbReference type="PANTHER" id="PTHR23513:SF6">
    <property type="entry name" value="MAJOR FACILITATOR SUPERFAMILY ASSOCIATED DOMAIN-CONTAINING PROTEIN"/>
    <property type="match status" value="1"/>
</dbReference>
<feature type="transmembrane region" description="Helical" evidence="7">
    <location>
        <begin position="304"/>
        <end position="323"/>
    </location>
</feature>
<dbReference type="Pfam" id="PF05977">
    <property type="entry name" value="MFS_3"/>
    <property type="match status" value="1"/>
</dbReference>
<dbReference type="Proteomes" id="UP001501747">
    <property type="component" value="Unassembled WGS sequence"/>
</dbReference>
<evidence type="ECO:0000313" key="10">
    <source>
        <dbReference type="Proteomes" id="UP001501747"/>
    </source>
</evidence>
<sequence>MSLGRPFALLWSAAALSNLGDGVRVAAFPLLAAQLTANPVVIASVAAAEFLPWVLFGPFAGSLVDRLPNLRVMLFVNAVRAVVIGGVSVAVVTGTMSVPLLVVAAVAYGVGETLYDTANSTVVPALVPLDRLERANGRLSVAETSSNEFIGPVLGAALFGLLAWSPFAVHAGALLVSVLLLSALSRQSPRRAVLEEESTDQPGVLVAVRHLLRDPVQRTITAATAVIAAVDTAWFAILVVYAARVLEVPPSAYGLLLAVGGVGGIAGGVLVDRISARLGVVPVLVSAMLACAVSQLAIGLTASAWVAGAALAVSSAAFAVWNVQGLSVRQRRSPSVMLGRLTSVHRTTVAAMSGIGGLLGGVAAEAYSVRAPFLIGFPVLVVAAVVLAVALAGRQDL</sequence>
<keyword evidence="2" id="KW-0813">Transport</keyword>
<reference evidence="10" key="1">
    <citation type="journal article" date="2019" name="Int. J. Syst. Evol. Microbiol.">
        <title>The Global Catalogue of Microorganisms (GCM) 10K type strain sequencing project: providing services to taxonomists for standard genome sequencing and annotation.</title>
        <authorList>
            <consortium name="The Broad Institute Genomics Platform"/>
            <consortium name="The Broad Institute Genome Sequencing Center for Infectious Disease"/>
            <person name="Wu L."/>
            <person name="Ma J."/>
        </authorList>
    </citation>
    <scope>NUCLEOTIDE SEQUENCE [LARGE SCALE GENOMIC DNA]</scope>
    <source>
        <strain evidence="10">JCM 17342</strain>
    </source>
</reference>
<keyword evidence="10" id="KW-1185">Reference proteome</keyword>
<dbReference type="CDD" id="cd06173">
    <property type="entry name" value="MFS_MefA_like"/>
    <property type="match status" value="1"/>
</dbReference>
<name>A0ABP7T7C5_9PSEU</name>
<protein>
    <recommendedName>
        <fullName evidence="8">Major facilitator superfamily (MFS) profile domain-containing protein</fullName>
    </recommendedName>
</protein>
<dbReference type="SUPFAM" id="SSF103473">
    <property type="entry name" value="MFS general substrate transporter"/>
    <property type="match status" value="1"/>
</dbReference>
<proteinExistence type="predicted"/>
<feature type="domain" description="Major facilitator superfamily (MFS) profile" evidence="8">
    <location>
        <begin position="6"/>
        <end position="395"/>
    </location>
</feature>
<dbReference type="PANTHER" id="PTHR23513">
    <property type="entry name" value="INTEGRAL MEMBRANE EFFLUX PROTEIN-RELATED"/>
    <property type="match status" value="1"/>
</dbReference>
<dbReference type="InterPro" id="IPR010290">
    <property type="entry name" value="TM_effector"/>
</dbReference>
<evidence type="ECO:0000256" key="5">
    <source>
        <dbReference type="ARBA" id="ARBA00022989"/>
    </source>
</evidence>
<evidence type="ECO:0000256" key="3">
    <source>
        <dbReference type="ARBA" id="ARBA00022475"/>
    </source>
</evidence>
<feature type="transmembrane region" description="Helical" evidence="7">
    <location>
        <begin position="81"/>
        <end position="110"/>
    </location>
</feature>
<feature type="transmembrane region" description="Helical" evidence="7">
    <location>
        <begin position="253"/>
        <end position="271"/>
    </location>
</feature>
<keyword evidence="3" id="KW-1003">Cell membrane</keyword>
<evidence type="ECO:0000256" key="7">
    <source>
        <dbReference type="SAM" id="Phobius"/>
    </source>
</evidence>
<dbReference type="InterPro" id="IPR020846">
    <property type="entry name" value="MFS_dom"/>
</dbReference>
<gene>
    <name evidence="9" type="ORF">GCM10022247_51970</name>
</gene>
<keyword evidence="4 7" id="KW-0812">Transmembrane</keyword>
<feature type="transmembrane region" description="Helical" evidence="7">
    <location>
        <begin position="373"/>
        <end position="393"/>
    </location>
</feature>
<keyword evidence="6 7" id="KW-0472">Membrane</keyword>
<dbReference type="PROSITE" id="PS50850">
    <property type="entry name" value="MFS"/>
    <property type="match status" value="1"/>
</dbReference>
<feature type="transmembrane region" description="Helical" evidence="7">
    <location>
        <begin position="278"/>
        <end position="298"/>
    </location>
</feature>
<evidence type="ECO:0000256" key="2">
    <source>
        <dbReference type="ARBA" id="ARBA00022448"/>
    </source>
</evidence>
<feature type="transmembrane region" description="Helical" evidence="7">
    <location>
        <begin position="219"/>
        <end position="241"/>
    </location>
</feature>
<feature type="transmembrane region" description="Helical" evidence="7">
    <location>
        <begin position="344"/>
        <end position="367"/>
    </location>
</feature>
<comment type="caution">
    <text evidence="9">The sequence shown here is derived from an EMBL/GenBank/DDBJ whole genome shotgun (WGS) entry which is preliminary data.</text>
</comment>
<feature type="transmembrane region" description="Helical" evidence="7">
    <location>
        <begin position="38"/>
        <end position="60"/>
    </location>
</feature>
<evidence type="ECO:0000256" key="6">
    <source>
        <dbReference type="ARBA" id="ARBA00023136"/>
    </source>
</evidence>
<accession>A0ABP7T7C5</accession>
<keyword evidence="5 7" id="KW-1133">Transmembrane helix</keyword>
<dbReference type="InterPro" id="IPR036259">
    <property type="entry name" value="MFS_trans_sf"/>
</dbReference>
<evidence type="ECO:0000256" key="1">
    <source>
        <dbReference type="ARBA" id="ARBA00004651"/>
    </source>
</evidence>
<evidence type="ECO:0000313" key="9">
    <source>
        <dbReference type="EMBL" id="GAA4021401.1"/>
    </source>
</evidence>
<dbReference type="Gene3D" id="1.20.1250.20">
    <property type="entry name" value="MFS general substrate transporter like domains"/>
    <property type="match status" value="1"/>
</dbReference>
<comment type="subcellular location">
    <subcellularLocation>
        <location evidence="1">Cell membrane</location>
        <topology evidence="1">Multi-pass membrane protein</topology>
    </subcellularLocation>
</comment>
<organism evidence="9 10">
    <name type="scientific">Allokutzneria multivorans</name>
    <dbReference type="NCBI Taxonomy" id="1142134"/>
    <lineage>
        <taxon>Bacteria</taxon>
        <taxon>Bacillati</taxon>
        <taxon>Actinomycetota</taxon>
        <taxon>Actinomycetes</taxon>
        <taxon>Pseudonocardiales</taxon>
        <taxon>Pseudonocardiaceae</taxon>
        <taxon>Allokutzneria</taxon>
    </lineage>
</organism>
<dbReference type="RefSeq" id="WP_344879773.1">
    <property type="nucleotide sequence ID" value="NZ_BAABAL010000018.1"/>
</dbReference>